<comment type="caution">
    <text evidence="7">The sequence shown here is derived from an EMBL/GenBank/DDBJ whole genome shotgun (WGS) entry which is preliminary data.</text>
</comment>
<evidence type="ECO:0000256" key="6">
    <source>
        <dbReference type="SAM" id="Phobius"/>
    </source>
</evidence>
<dbReference type="Pfam" id="PF16166">
    <property type="entry name" value="TIC20"/>
    <property type="match status" value="1"/>
</dbReference>
<comment type="subcellular location">
    <subcellularLocation>
        <location evidence="1">Plastid</location>
        <location evidence="1">Chloroplast membrane</location>
        <topology evidence="1">Multi-pass membrane protein</topology>
    </subcellularLocation>
</comment>
<evidence type="ECO:0000256" key="4">
    <source>
        <dbReference type="ARBA" id="ARBA00022989"/>
    </source>
</evidence>
<evidence type="ECO:0000256" key="3">
    <source>
        <dbReference type="ARBA" id="ARBA00022692"/>
    </source>
</evidence>
<dbReference type="PANTHER" id="PTHR33510:SF9">
    <property type="entry name" value="HIT-TYPE ZINC FINGER FAMILY PROTEIN-RELATED"/>
    <property type="match status" value="1"/>
</dbReference>
<dbReference type="EMBL" id="CAJNIZ010000736">
    <property type="protein sequence ID" value="CAE7173662.1"/>
    <property type="molecule type" value="Genomic_DNA"/>
</dbReference>
<dbReference type="Proteomes" id="UP000649617">
    <property type="component" value="Unassembled WGS sequence"/>
</dbReference>
<gene>
    <name evidence="7" type="primary">TIC20-II</name>
    <name evidence="7" type="ORF">SPIL2461_LOCUS814</name>
</gene>
<evidence type="ECO:0000313" key="7">
    <source>
        <dbReference type="EMBL" id="CAE7173662.1"/>
    </source>
</evidence>
<name>A0A812IWB6_SYMPI</name>
<feature type="transmembrane region" description="Helical" evidence="6">
    <location>
        <begin position="351"/>
        <end position="369"/>
    </location>
</feature>
<accession>A0A812IWB6</accession>
<feature type="transmembrane region" description="Helical" evidence="6">
    <location>
        <begin position="311"/>
        <end position="330"/>
    </location>
</feature>
<keyword evidence="3 6" id="KW-0812">Transmembrane</keyword>
<feature type="transmembrane region" description="Helical" evidence="6">
    <location>
        <begin position="381"/>
        <end position="402"/>
    </location>
</feature>
<keyword evidence="4 6" id="KW-1133">Transmembrane helix</keyword>
<reference evidence="7" key="1">
    <citation type="submission" date="2021-02" db="EMBL/GenBank/DDBJ databases">
        <authorList>
            <person name="Dougan E. K."/>
            <person name="Rhodes N."/>
            <person name="Thang M."/>
            <person name="Chan C."/>
        </authorList>
    </citation>
    <scope>NUCLEOTIDE SEQUENCE</scope>
</reference>
<sequence length="426" mass="47692">MEVPPPSQADEGASCRWRQLRPALITAGAWTVLSPLSSWTFVAAGPIMEAAPRNLQLRPFASSSAFPASRCRSKTTHREADAGLRSASGNFSLKGPALGAAAVLGLRRVLGHRCRQPVQRAQSPFAEIAFVAAIYGTVRAAAHAWVSATDSFALRDELFQDMAVAHTYKNSIRPWIQSGVIALISSVFVVFAVKEFIKSMKEWEQQQEMKEMSAMGEDALFLMSTPVDATPLEKKKDRMRKRLTPLPMRILGGLLDKVWLLRVGACVGYLLPFLNALDFGEISISLYPYAVGVPPCEPIVNFMQHTLKMRYLYNAYLKSGYYFLIVWFLFIQLAVRNKAAPFYVRFHSSQAILISMLLGVPQQVFFAVLNPWESGLWVQTFMYHSMVSIFLFIVCLLLWCCLNALMKRQMTMPLVSEAAVMWAGKE</sequence>
<dbReference type="InterPro" id="IPR005691">
    <property type="entry name" value="Tic20"/>
</dbReference>
<dbReference type="AlphaFoldDB" id="A0A812IWB6"/>
<dbReference type="PANTHER" id="PTHR33510">
    <property type="entry name" value="PROTEIN TIC 20-II, CHLOROPLASTIC"/>
    <property type="match status" value="1"/>
</dbReference>
<keyword evidence="5 6" id="KW-0472">Membrane</keyword>
<protein>
    <submittedName>
        <fullName evidence="7">TIC20-II protein</fullName>
    </submittedName>
</protein>
<dbReference type="OrthoDB" id="414558at2759"/>
<proteinExistence type="inferred from homology"/>
<keyword evidence="8" id="KW-1185">Reference proteome</keyword>
<comment type="similarity">
    <text evidence="2">Belongs to the Tic20 family.</text>
</comment>
<organism evidence="7 8">
    <name type="scientific">Symbiodinium pilosum</name>
    <name type="common">Dinoflagellate</name>
    <dbReference type="NCBI Taxonomy" id="2952"/>
    <lineage>
        <taxon>Eukaryota</taxon>
        <taxon>Sar</taxon>
        <taxon>Alveolata</taxon>
        <taxon>Dinophyceae</taxon>
        <taxon>Suessiales</taxon>
        <taxon>Symbiodiniaceae</taxon>
        <taxon>Symbiodinium</taxon>
    </lineage>
</organism>
<evidence type="ECO:0000256" key="5">
    <source>
        <dbReference type="ARBA" id="ARBA00023136"/>
    </source>
</evidence>
<dbReference type="GO" id="GO:0031969">
    <property type="term" value="C:chloroplast membrane"/>
    <property type="evidence" value="ECO:0007669"/>
    <property type="project" value="UniProtKB-SubCell"/>
</dbReference>
<feature type="transmembrane region" description="Helical" evidence="6">
    <location>
        <begin position="246"/>
        <end position="271"/>
    </location>
</feature>
<feature type="transmembrane region" description="Helical" evidence="6">
    <location>
        <begin position="175"/>
        <end position="193"/>
    </location>
</feature>
<evidence type="ECO:0000313" key="8">
    <source>
        <dbReference type="Proteomes" id="UP000649617"/>
    </source>
</evidence>
<evidence type="ECO:0000256" key="1">
    <source>
        <dbReference type="ARBA" id="ARBA00004508"/>
    </source>
</evidence>
<evidence type="ECO:0000256" key="2">
    <source>
        <dbReference type="ARBA" id="ARBA00009596"/>
    </source>
</evidence>